<name>A0A815VAV7_9BILA</name>
<sequence>MGMCNHHQPHVYYNEVVMPQHQQQE</sequence>
<reference evidence="1" key="1">
    <citation type="submission" date="2021-02" db="EMBL/GenBank/DDBJ databases">
        <authorList>
            <person name="Nowell W R."/>
        </authorList>
    </citation>
    <scope>NUCLEOTIDE SEQUENCE</scope>
</reference>
<feature type="non-terminal residue" evidence="1">
    <location>
        <position position="25"/>
    </location>
</feature>
<accession>A0A815VAV7</accession>
<evidence type="ECO:0000313" key="2">
    <source>
        <dbReference type="Proteomes" id="UP000663864"/>
    </source>
</evidence>
<dbReference type="AlphaFoldDB" id="A0A815VAV7"/>
<evidence type="ECO:0000313" key="1">
    <source>
        <dbReference type="EMBL" id="CAF1529664.1"/>
    </source>
</evidence>
<gene>
    <name evidence="1" type="ORF">ZHD862_LOCUS38688</name>
</gene>
<comment type="caution">
    <text evidence="1">The sequence shown here is derived from an EMBL/GenBank/DDBJ whole genome shotgun (WGS) entry which is preliminary data.</text>
</comment>
<organism evidence="1 2">
    <name type="scientific">Rotaria sordida</name>
    <dbReference type="NCBI Taxonomy" id="392033"/>
    <lineage>
        <taxon>Eukaryota</taxon>
        <taxon>Metazoa</taxon>
        <taxon>Spiralia</taxon>
        <taxon>Gnathifera</taxon>
        <taxon>Rotifera</taxon>
        <taxon>Eurotatoria</taxon>
        <taxon>Bdelloidea</taxon>
        <taxon>Philodinida</taxon>
        <taxon>Philodinidae</taxon>
        <taxon>Rotaria</taxon>
    </lineage>
</organism>
<dbReference type="EMBL" id="CAJNOT010010290">
    <property type="protein sequence ID" value="CAF1529664.1"/>
    <property type="molecule type" value="Genomic_DNA"/>
</dbReference>
<dbReference type="Proteomes" id="UP000663864">
    <property type="component" value="Unassembled WGS sequence"/>
</dbReference>
<protein>
    <submittedName>
        <fullName evidence="1">Uncharacterized protein</fullName>
    </submittedName>
</protein>
<proteinExistence type="predicted"/>